<feature type="domain" description="Calcineurin-like phosphoesterase" evidence="5">
    <location>
        <begin position="909"/>
        <end position="1156"/>
    </location>
</feature>
<evidence type="ECO:0000256" key="2">
    <source>
        <dbReference type="ARBA" id="ARBA00022737"/>
    </source>
</evidence>
<dbReference type="InterPro" id="IPR020472">
    <property type="entry name" value="WD40_PAC1"/>
</dbReference>
<dbReference type="SMART" id="SM00320">
    <property type="entry name" value="WD40"/>
    <property type="match status" value="6"/>
</dbReference>
<dbReference type="SMART" id="SM00174">
    <property type="entry name" value="RHO"/>
    <property type="match status" value="1"/>
</dbReference>
<keyword evidence="1 3" id="KW-0853">WD repeat</keyword>
<feature type="repeat" description="WD" evidence="3">
    <location>
        <begin position="104"/>
        <end position="136"/>
    </location>
</feature>
<feature type="repeat" description="WD" evidence="3">
    <location>
        <begin position="230"/>
        <end position="271"/>
    </location>
</feature>
<evidence type="ECO:0000256" key="1">
    <source>
        <dbReference type="ARBA" id="ARBA00022574"/>
    </source>
</evidence>
<dbReference type="AlphaFoldDB" id="A0A450YA41"/>
<dbReference type="InterPro" id="IPR001806">
    <property type="entry name" value="Small_GTPase"/>
</dbReference>
<evidence type="ECO:0000256" key="4">
    <source>
        <dbReference type="SAM" id="MobiDB-lite"/>
    </source>
</evidence>
<dbReference type="Pfam" id="PF00400">
    <property type="entry name" value="WD40"/>
    <property type="match status" value="6"/>
</dbReference>
<feature type="repeat" description="WD" evidence="3">
    <location>
        <begin position="188"/>
        <end position="229"/>
    </location>
</feature>
<dbReference type="Pfam" id="PF00149">
    <property type="entry name" value="Metallophos"/>
    <property type="match status" value="1"/>
</dbReference>
<name>A0A450YA41_9GAMM</name>
<dbReference type="SMART" id="SM00175">
    <property type="entry name" value="RAB"/>
    <property type="match status" value="1"/>
</dbReference>
<dbReference type="InterPro" id="IPR015943">
    <property type="entry name" value="WD40/YVTN_repeat-like_dom_sf"/>
</dbReference>
<reference evidence="6" key="1">
    <citation type="submission" date="2019-02" db="EMBL/GenBank/DDBJ databases">
        <authorList>
            <person name="Gruber-Vodicka R. H."/>
            <person name="Seah K. B. B."/>
        </authorList>
    </citation>
    <scope>NUCLEOTIDE SEQUENCE</scope>
    <source>
        <strain evidence="6">BECK_BZ123</strain>
    </source>
</reference>
<dbReference type="InterPro" id="IPR004843">
    <property type="entry name" value="Calcineurin-like_PHP"/>
</dbReference>
<protein>
    <submittedName>
        <fullName evidence="6">Small GTP-binding protein domain-containing protein</fullName>
    </submittedName>
</protein>
<dbReference type="InterPro" id="IPR029052">
    <property type="entry name" value="Metallo-depent_PP-like"/>
</dbReference>
<dbReference type="InterPro" id="IPR027417">
    <property type="entry name" value="P-loop_NTPase"/>
</dbReference>
<evidence type="ECO:0000259" key="5">
    <source>
        <dbReference type="Pfam" id="PF00149"/>
    </source>
</evidence>
<dbReference type="GO" id="GO:0003924">
    <property type="term" value="F:GTPase activity"/>
    <property type="evidence" value="ECO:0007669"/>
    <property type="project" value="InterPro"/>
</dbReference>
<feature type="repeat" description="WD" evidence="3">
    <location>
        <begin position="146"/>
        <end position="187"/>
    </location>
</feature>
<dbReference type="EMBL" id="CAADFS010000004">
    <property type="protein sequence ID" value="VFK38354.1"/>
    <property type="molecule type" value="Genomic_DNA"/>
</dbReference>
<dbReference type="InterPro" id="IPR001680">
    <property type="entry name" value="WD40_rpt"/>
</dbReference>
<accession>A0A450YA41</accession>
<dbReference type="PRINTS" id="PR00449">
    <property type="entry name" value="RASTRNSFRMNG"/>
</dbReference>
<gene>
    <name evidence="6" type="ORF">BECKTC1821D_GA0114238_100451</name>
</gene>
<feature type="repeat" description="WD" evidence="3">
    <location>
        <begin position="19"/>
        <end position="60"/>
    </location>
</feature>
<dbReference type="PROSITE" id="PS51419">
    <property type="entry name" value="RAB"/>
    <property type="match status" value="1"/>
</dbReference>
<evidence type="ECO:0000313" key="6">
    <source>
        <dbReference type="EMBL" id="VFK38354.1"/>
    </source>
</evidence>
<dbReference type="SUPFAM" id="SSF52540">
    <property type="entry name" value="P-loop containing nucleoside triphosphate hydrolases"/>
    <property type="match status" value="1"/>
</dbReference>
<dbReference type="SUPFAM" id="SSF50978">
    <property type="entry name" value="WD40 repeat-like"/>
    <property type="match status" value="1"/>
</dbReference>
<organism evidence="6">
    <name type="scientific">Candidatus Kentrum sp. TC</name>
    <dbReference type="NCBI Taxonomy" id="2126339"/>
    <lineage>
        <taxon>Bacteria</taxon>
        <taxon>Pseudomonadati</taxon>
        <taxon>Pseudomonadota</taxon>
        <taxon>Gammaproteobacteria</taxon>
        <taxon>Candidatus Kentrum</taxon>
    </lineage>
</organism>
<dbReference type="Gene3D" id="3.60.21.10">
    <property type="match status" value="1"/>
</dbReference>
<dbReference type="PROSITE" id="PS50082">
    <property type="entry name" value="WD_REPEATS_2"/>
    <property type="match status" value="5"/>
</dbReference>
<dbReference type="PRINTS" id="PR00320">
    <property type="entry name" value="GPROTEINBRPT"/>
</dbReference>
<proteinExistence type="predicted"/>
<evidence type="ECO:0000256" key="3">
    <source>
        <dbReference type="PROSITE-ProRule" id="PRU00221"/>
    </source>
</evidence>
<feature type="region of interest" description="Disordered" evidence="4">
    <location>
        <begin position="519"/>
        <end position="577"/>
    </location>
</feature>
<dbReference type="SUPFAM" id="SSF56300">
    <property type="entry name" value="Metallo-dependent phosphatases"/>
    <property type="match status" value="1"/>
</dbReference>
<dbReference type="CDD" id="cd00200">
    <property type="entry name" value="WD40"/>
    <property type="match status" value="1"/>
</dbReference>
<dbReference type="GO" id="GO:0005525">
    <property type="term" value="F:GTP binding"/>
    <property type="evidence" value="ECO:0007669"/>
    <property type="project" value="InterPro"/>
</dbReference>
<dbReference type="PANTHER" id="PTHR19879:SF9">
    <property type="entry name" value="TRANSCRIPTION INITIATION FACTOR TFIID SUBUNIT 5"/>
    <property type="match status" value="1"/>
</dbReference>
<dbReference type="Gene3D" id="3.40.50.300">
    <property type="entry name" value="P-loop containing nucleotide triphosphate hydrolases"/>
    <property type="match status" value="1"/>
</dbReference>
<dbReference type="Pfam" id="PF00071">
    <property type="entry name" value="Ras"/>
    <property type="match status" value="1"/>
</dbReference>
<dbReference type="InterPro" id="IPR036322">
    <property type="entry name" value="WD40_repeat_dom_sf"/>
</dbReference>
<dbReference type="PROSITE" id="PS50294">
    <property type="entry name" value="WD_REPEATS_REGION"/>
    <property type="match status" value="5"/>
</dbReference>
<sequence>MTKQPEISPHPALKLRHTLRGHGSAVYRMALSPDGRILASPSRDRTVRLWDVESGRLLRTLRHGGRATSVAWSPDGKRFASGGGFLDNKVTLWDAAAGKRIRVLGQYDNIVTDIAWSPDGEWLASCSEDDTIRLWDPAGRRAPRICRGHAASVQGIAWSPAGGRLCSAAWDDTLRIWDPETGKTLRILKGQNSPVHCVAWSPGGRIIASGSHDRTVRLWDAGTGQRQMVLEGHTSPVVSVAFLDAGRLLAALGEDGRPILWRTDSWTEVMQVDRIGDAGLLSNLAVHPTLPVMAVRAASSQEIKIWEIDFERLRGARTTSTVYVNAKAVLLGESGVGKSGLGIRIAEKEFRRTSSTHGAQFWHFPTDRLPGLPDGVQAELTLWDLAGQPEYRLTHQLFLDDADAALLLFDCADPHDPFRGVPYWAKVLKKHAPEHARRFLVSSRCDVSPVTVDRREINHFLGAHGLDEHYATSAATGKGVAKLFKGLLAAIPWAELPRTSTPKLFQVIRTFLLEEKQRIRDPDNADAQPAKADARSTGGKEPSVPADSRPDVADSRPGDASPQSDGESPRRSPGSLLPMDALRRVLQERFPEGKATQAEIDTVIGLLQSRGLVHRLKSPSGEDQILLRPECINQYGASIIQAARNHPKDIGAVTERDVLIGNIPFSGFARLPADEERIVLEATVELLLGHDLGFREMGFLVFPSQIRVTRVPPPAIKGKPPPRAEVAYRFSGAIETIYASLVVRLGYTEHFRREDQWRYAVEFSRAENRLGFSMAQVEEGAGEIEIWFQTGIGEFDRVTFIRFITDHLGSKGVDIQEHIRLYCPNCDEEVKNRAAIERRLADGKLAIPCQFCDTEVVIPAGVEEHYQRDPALGRKQRKLADTVEGRTKREVAALREDRRRQGETKDSLIRILHLSDLHLTDEAFANICRSQLETDLRRELGIGRLDYLVISGDLTQGATEDEFRAAFLLVDSLVKRFGLDAGRVVVVPGNHDLHWGLSEEAYPFVPKSRLPSVLPEGRHIPAGEAGALIRDNEKYRARFAPFDEHFYRHVYQGERYPSEEAEQFRWLERPEDRMLFLGLNSSWEVDHHFTGRAGIHMPALTRALDRLNESEVKYDDWLKIAVWHHPVAGGEGMNPDFLQQLAVHGFGLCLHGHIHEAMEGFHKYDDARALRIVGAGTFGAPTKEQVPGIPLQYNLLTLDPASRQMRVDTRRKEKPEGAWAADARWGDKGKAPKAWYEFDPFTRSRWNRANSKFEPSSPGRRGGVG</sequence>
<feature type="compositionally biased region" description="Basic and acidic residues" evidence="4">
    <location>
        <begin position="548"/>
        <end position="557"/>
    </location>
</feature>
<keyword evidence="2" id="KW-0677">Repeat</keyword>
<dbReference type="PANTHER" id="PTHR19879">
    <property type="entry name" value="TRANSCRIPTION INITIATION FACTOR TFIID"/>
    <property type="match status" value="1"/>
</dbReference>
<dbReference type="Gene3D" id="2.130.10.10">
    <property type="entry name" value="YVTN repeat-like/Quinoprotein amine dehydrogenase"/>
    <property type="match status" value="2"/>
</dbReference>